<dbReference type="InterPro" id="IPR036249">
    <property type="entry name" value="Thioredoxin-like_sf"/>
</dbReference>
<dbReference type="PANTHER" id="PTHR33204:SF18">
    <property type="entry name" value="TRANSCRIPTIONAL REGULATORY PROTEIN"/>
    <property type="match status" value="1"/>
</dbReference>
<evidence type="ECO:0000259" key="5">
    <source>
        <dbReference type="PROSITE" id="PS51352"/>
    </source>
</evidence>
<dbReference type="InterPro" id="IPR000866">
    <property type="entry name" value="AhpC/TSA"/>
</dbReference>
<dbReference type="InterPro" id="IPR036388">
    <property type="entry name" value="WH-like_DNA-bd_sf"/>
</dbReference>
<dbReference type="Pfam" id="PF01638">
    <property type="entry name" value="HxlR"/>
    <property type="match status" value="1"/>
</dbReference>
<name>A0ABZ0LWK8_9ACTN</name>
<dbReference type="Gene3D" id="3.40.30.10">
    <property type="entry name" value="Glutaredoxin"/>
    <property type="match status" value="1"/>
</dbReference>
<dbReference type="Pfam" id="PF00578">
    <property type="entry name" value="AhpC-TSA"/>
    <property type="match status" value="1"/>
</dbReference>
<dbReference type="PROSITE" id="PS51118">
    <property type="entry name" value="HTH_HXLR"/>
    <property type="match status" value="1"/>
</dbReference>
<evidence type="ECO:0000256" key="2">
    <source>
        <dbReference type="ARBA" id="ARBA00023125"/>
    </source>
</evidence>
<keyword evidence="3" id="KW-0804">Transcription</keyword>
<accession>A0ABZ0LWK8</accession>
<keyword evidence="7" id="KW-1185">Reference proteome</keyword>
<organism evidence="6 7">
    <name type="scientific">Streptomyces solicathayae</name>
    <dbReference type="NCBI Taxonomy" id="3081768"/>
    <lineage>
        <taxon>Bacteria</taxon>
        <taxon>Bacillati</taxon>
        <taxon>Actinomycetota</taxon>
        <taxon>Actinomycetes</taxon>
        <taxon>Kitasatosporales</taxon>
        <taxon>Streptomycetaceae</taxon>
        <taxon>Streptomyces</taxon>
    </lineage>
</organism>
<gene>
    <name evidence="6" type="ORF">R2D22_20965</name>
</gene>
<dbReference type="PANTHER" id="PTHR33204">
    <property type="entry name" value="TRANSCRIPTIONAL REGULATOR, MARR FAMILY"/>
    <property type="match status" value="1"/>
</dbReference>
<dbReference type="InterPro" id="IPR013766">
    <property type="entry name" value="Thioredoxin_domain"/>
</dbReference>
<dbReference type="Proteomes" id="UP001301731">
    <property type="component" value="Chromosome"/>
</dbReference>
<dbReference type="PROSITE" id="PS51352">
    <property type="entry name" value="THIOREDOXIN_2"/>
    <property type="match status" value="1"/>
</dbReference>
<evidence type="ECO:0000313" key="6">
    <source>
        <dbReference type="EMBL" id="WOX23720.1"/>
    </source>
</evidence>
<dbReference type="RefSeq" id="WP_318105854.1">
    <property type="nucleotide sequence ID" value="NZ_CP137573.1"/>
</dbReference>
<dbReference type="CDD" id="cd03017">
    <property type="entry name" value="PRX_BCP"/>
    <property type="match status" value="1"/>
</dbReference>
<evidence type="ECO:0000256" key="3">
    <source>
        <dbReference type="ARBA" id="ARBA00023163"/>
    </source>
</evidence>
<evidence type="ECO:0000313" key="7">
    <source>
        <dbReference type="Proteomes" id="UP001301731"/>
    </source>
</evidence>
<proteinExistence type="predicted"/>
<dbReference type="SUPFAM" id="SSF52833">
    <property type="entry name" value="Thioredoxin-like"/>
    <property type="match status" value="1"/>
</dbReference>
<evidence type="ECO:0000259" key="4">
    <source>
        <dbReference type="PROSITE" id="PS51118"/>
    </source>
</evidence>
<sequence length="295" mass="32152">MARAVPDRDTACAIAQAAAVIGDWWSLLIVRETARGRHRFDELQSELGISRKVLTERLAHLVDSHVLDKVPYQQGPVRYEYRLSAAGSALLPVLVSMQDWADRWVLGDGALTATADEDAAETLRVHTLPGTRLPRLTLPAHTGGELDPVDPDAAATVVFCYPATGRPSPLPEGWNDIPGTVGCTLENRLFRDAHDTFTAAGVAVRGVSTQRPDEQRAFAATEEIPFPLLSDTDTRLTAALRLPTFRAGQMLRLKRLVLVVDRERTVRHVQFPVTDIPSAVTTALALGRALAEDTA</sequence>
<feature type="domain" description="HTH hxlR-type" evidence="4">
    <location>
        <begin position="12"/>
        <end position="109"/>
    </location>
</feature>
<dbReference type="Gene3D" id="1.10.10.10">
    <property type="entry name" value="Winged helix-like DNA-binding domain superfamily/Winged helix DNA-binding domain"/>
    <property type="match status" value="1"/>
</dbReference>
<protein>
    <submittedName>
        <fullName evidence="6">Winged helix-turn-helix transcriptional regulator</fullName>
    </submittedName>
</protein>
<dbReference type="InterPro" id="IPR002577">
    <property type="entry name" value="HTH_HxlR"/>
</dbReference>
<keyword evidence="1" id="KW-0805">Transcription regulation</keyword>
<dbReference type="SUPFAM" id="SSF46785">
    <property type="entry name" value="Winged helix' DNA-binding domain"/>
    <property type="match status" value="1"/>
</dbReference>
<feature type="domain" description="Thioredoxin" evidence="5">
    <location>
        <begin position="127"/>
        <end position="295"/>
    </location>
</feature>
<reference evidence="6 7" key="1">
    <citation type="submission" date="2023-10" db="EMBL/GenBank/DDBJ databases">
        <title>The genome sequence of Streptomyces sp. HUAS YS2.</title>
        <authorList>
            <person name="Mo P."/>
        </authorList>
    </citation>
    <scope>NUCLEOTIDE SEQUENCE [LARGE SCALE GENOMIC DNA]</scope>
    <source>
        <strain evidence="6 7">HUAS YS2</strain>
    </source>
</reference>
<evidence type="ECO:0000256" key="1">
    <source>
        <dbReference type="ARBA" id="ARBA00023015"/>
    </source>
</evidence>
<keyword evidence="2" id="KW-0238">DNA-binding</keyword>
<dbReference type="EMBL" id="CP137573">
    <property type="protein sequence ID" value="WOX23720.1"/>
    <property type="molecule type" value="Genomic_DNA"/>
</dbReference>
<dbReference type="InterPro" id="IPR036390">
    <property type="entry name" value="WH_DNA-bd_sf"/>
</dbReference>